<dbReference type="InterPro" id="IPR016162">
    <property type="entry name" value="Ald_DH_N"/>
</dbReference>
<feature type="non-terminal residue" evidence="2">
    <location>
        <position position="54"/>
    </location>
</feature>
<organism evidence="2 3">
    <name type="scientific">Salmonella infantis</name>
    <dbReference type="NCBI Taxonomy" id="595"/>
    <lineage>
        <taxon>Bacteria</taxon>
        <taxon>Pseudomonadati</taxon>
        <taxon>Pseudomonadota</taxon>
        <taxon>Gammaproteobacteria</taxon>
        <taxon>Enterobacterales</taxon>
        <taxon>Enterobacteriaceae</taxon>
        <taxon>Salmonella</taxon>
    </lineage>
</organism>
<evidence type="ECO:0000313" key="2">
    <source>
        <dbReference type="EMBL" id="TGC67464.1"/>
    </source>
</evidence>
<gene>
    <name evidence="2" type="ORF">C9E96_11450</name>
</gene>
<dbReference type="Proteomes" id="UP000297769">
    <property type="component" value="Unassembled WGS sequence"/>
</dbReference>
<evidence type="ECO:0000313" key="3">
    <source>
        <dbReference type="Proteomes" id="UP000297769"/>
    </source>
</evidence>
<dbReference type="GO" id="GO:0016491">
    <property type="term" value="F:oxidoreductase activity"/>
    <property type="evidence" value="ECO:0007669"/>
    <property type="project" value="UniProtKB-KW"/>
</dbReference>
<accession>A0A5R1YIT4</accession>
<comment type="caution">
    <text evidence="2">The sequence shown here is derived from an EMBL/GenBank/DDBJ whole genome shotgun (WGS) entry which is preliminary data.</text>
</comment>
<name>A0A5R1YIT4_SALIN</name>
<dbReference type="Gene3D" id="3.40.605.10">
    <property type="entry name" value="Aldehyde Dehydrogenase, Chain A, domain 1"/>
    <property type="match status" value="1"/>
</dbReference>
<protein>
    <submittedName>
        <fullName evidence="2">Succinate-semialdehyde dehydrogenase</fullName>
    </submittedName>
</protein>
<sequence>MQLNDSTLFRQQAFIDGDWRDARGGDVIPVSTPAHGQPLGTLPKMRAAAAGGAL</sequence>
<dbReference type="SUPFAM" id="SSF53720">
    <property type="entry name" value="ALDH-like"/>
    <property type="match status" value="1"/>
</dbReference>
<dbReference type="InterPro" id="IPR016161">
    <property type="entry name" value="Ald_DH/histidinol_DH"/>
</dbReference>
<keyword evidence="1" id="KW-0560">Oxidoreductase</keyword>
<dbReference type="EMBL" id="PYJX01000135">
    <property type="protein sequence ID" value="TGC67464.1"/>
    <property type="molecule type" value="Genomic_DNA"/>
</dbReference>
<evidence type="ECO:0000256" key="1">
    <source>
        <dbReference type="ARBA" id="ARBA00023002"/>
    </source>
</evidence>
<reference evidence="2 3" key="1">
    <citation type="submission" date="2018-03" db="EMBL/GenBank/DDBJ databases">
        <title>Non-Typhoidal Salmonella genome sequencing and assembly.</title>
        <authorList>
            <person name="Matchawe C."/>
        </authorList>
    </citation>
    <scope>NUCLEOTIDE SEQUENCE [LARGE SCALE GENOMIC DNA]</scope>
    <source>
        <strain evidence="2 3">88sa</strain>
    </source>
</reference>
<proteinExistence type="predicted"/>
<dbReference type="AlphaFoldDB" id="A0A5R1YIT4"/>